<dbReference type="InterPro" id="IPR040503">
    <property type="entry name" value="TRHO_N"/>
</dbReference>
<dbReference type="EC" id="1.14.-.-" evidence="4"/>
<comment type="similarity">
    <text evidence="4">Belongs to the TrhO family.</text>
</comment>
<dbReference type="NCBIfam" id="NF001133">
    <property type="entry name" value="PRK00142.1-1"/>
    <property type="match status" value="1"/>
</dbReference>
<accession>A0A4D6YKA9</accession>
<gene>
    <name evidence="4" type="primary">trhO</name>
    <name evidence="6" type="ORF">D9V79_01115</name>
</gene>
<evidence type="ECO:0000313" key="7">
    <source>
        <dbReference type="Proteomes" id="UP000298636"/>
    </source>
</evidence>
<dbReference type="Proteomes" id="UP000298636">
    <property type="component" value="Chromosome"/>
</dbReference>
<dbReference type="HAMAP" id="MF_00469">
    <property type="entry name" value="TrhO"/>
    <property type="match status" value="1"/>
</dbReference>
<dbReference type="PANTHER" id="PTHR43846">
    <property type="entry name" value="UPF0176 PROTEIN YCEA"/>
    <property type="match status" value="1"/>
</dbReference>
<dbReference type="InterPro" id="IPR022111">
    <property type="entry name" value="Rhodanese_C"/>
</dbReference>
<dbReference type="Pfam" id="PF17773">
    <property type="entry name" value="UPF0176_N"/>
    <property type="match status" value="1"/>
</dbReference>
<evidence type="ECO:0000256" key="2">
    <source>
        <dbReference type="ARBA" id="ARBA00023002"/>
    </source>
</evidence>
<dbReference type="Pfam" id="PF12368">
    <property type="entry name" value="Rhodanese_C"/>
    <property type="match status" value="1"/>
</dbReference>
<keyword evidence="1 4" id="KW-0819">tRNA processing</keyword>
<evidence type="ECO:0000313" key="6">
    <source>
        <dbReference type="EMBL" id="QCI26394.1"/>
    </source>
</evidence>
<comment type="catalytic activity">
    <reaction evidence="4">
        <text>uridine(34) in tRNA + AH2 + O2 = 5-hydroxyuridine(34) in tRNA + A + H2O</text>
        <dbReference type="Rhea" id="RHEA:64224"/>
        <dbReference type="Rhea" id="RHEA-COMP:11727"/>
        <dbReference type="Rhea" id="RHEA-COMP:13381"/>
        <dbReference type="ChEBI" id="CHEBI:13193"/>
        <dbReference type="ChEBI" id="CHEBI:15377"/>
        <dbReference type="ChEBI" id="CHEBI:15379"/>
        <dbReference type="ChEBI" id="CHEBI:17499"/>
        <dbReference type="ChEBI" id="CHEBI:65315"/>
        <dbReference type="ChEBI" id="CHEBI:136877"/>
    </reaction>
</comment>
<sequence length="319" mass="38272">MSLSCNIFSRKIINNDILIIHKSRINLSFYKYCNIDNLMTLKNNLYIVLNTLNVFGRIYISREGINAQISVLKKKYYIFKKSLKYLNVNFQKIHMNVSLDNTQSFWMLKIKIRNRIVSDGLVNFQYNNDNTGKCLKYFQVYKMLNNSRTIFVDMRNIYEYNIGRLKNAIHIPGHTFRLQLKNMLNTLEKYKNNKIVLYCTGGIRCEKATAWMKYHNFKHIYHIEGGIINYIRESKRNFLPIQFQGKLFVFDYRMMEKVSNHKLSLCHKCNNICDNYINCSYNRCHRLVIQCKYCYIKYHSYCSTRCMVKSFYTTVNVYK</sequence>
<feature type="domain" description="Rhodanese" evidence="5">
    <location>
        <begin position="145"/>
        <end position="235"/>
    </location>
</feature>
<evidence type="ECO:0000256" key="3">
    <source>
        <dbReference type="ARBA" id="ARBA00045625"/>
    </source>
</evidence>
<dbReference type="GO" id="GO:0016705">
    <property type="term" value="F:oxidoreductase activity, acting on paired donors, with incorporation or reduction of molecular oxygen"/>
    <property type="evidence" value="ECO:0007669"/>
    <property type="project" value="UniProtKB-UniRule"/>
</dbReference>
<dbReference type="Gene3D" id="3.40.250.10">
    <property type="entry name" value="Rhodanese-like domain"/>
    <property type="match status" value="1"/>
</dbReference>
<dbReference type="InterPro" id="IPR020936">
    <property type="entry name" value="TrhO"/>
</dbReference>
<comment type="function">
    <text evidence="3">Catalyzes oxygen-dependent 5-hydroxyuridine (ho5U) modification at position 34 in tRNAs, the first step in 5-carboxymethoxyuridine (cmo5U) biosynthesis. May be part of an alternate pathway, which is able to bypass cmo5U biogenesis in a subset of tRNAs under aerobic conditions.</text>
</comment>
<dbReference type="SMART" id="SM00450">
    <property type="entry name" value="RHOD"/>
    <property type="match status" value="1"/>
</dbReference>
<dbReference type="RefSeq" id="WP_158351857.1">
    <property type="nucleotide sequence ID" value="NZ_CP032998.1"/>
</dbReference>
<organism evidence="6 7">
    <name type="scientific">Buchnera aphidicola</name>
    <name type="common">Stegophylla sp.</name>
    <dbReference type="NCBI Taxonomy" id="2315800"/>
    <lineage>
        <taxon>Bacteria</taxon>
        <taxon>Pseudomonadati</taxon>
        <taxon>Pseudomonadota</taxon>
        <taxon>Gammaproteobacteria</taxon>
        <taxon>Enterobacterales</taxon>
        <taxon>Erwiniaceae</taxon>
        <taxon>Buchnera</taxon>
    </lineage>
</organism>
<proteinExistence type="inferred from homology"/>
<dbReference type="Gene3D" id="3.30.70.100">
    <property type="match status" value="1"/>
</dbReference>
<name>A0A4D6YKA9_9GAMM</name>
<protein>
    <recommendedName>
        <fullName evidence="4">tRNA uridine(34) hydroxylase</fullName>
        <ecNumber evidence="4">1.14.-.-</ecNumber>
    </recommendedName>
    <alternativeName>
        <fullName evidence="4">tRNA hydroxylation protein O</fullName>
    </alternativeName>
</protein>
<dbReference type="EMBL" id="CP032998">
    <property type="protein sequence ID" value="QCI26394.1"/>
    <property type="molecule type" value="Genomic_DNA"/>
</dbReference>
<reference evidence="6 7" key="1">
    <citation type="submission" date="2018-10" db="EMBL/GenBank/DDBJ databases">
        <title>Comparative functional genomics of the obligate endosymbiont Buchnera aphidicola.</title>
        <authorList>
            <person name="Chong R.A."/>
        </authorList>
    </citation>
    <scope>NUCLEOTIDE SEQUENCE [LARGE SCALE GENOMIC DNA]</scope>
    <source>
        <strain evidence="6 7">Ssp</strain>
    </source>
</reference>
<dbReference type="AlphaFoldDB" id="A0A4D6YKA9"/>
<keyword evidence="6" id="KW-0808">Transferase</keyword>
<dbReference type="GO" id="GO:0006400">
    <property type="term" value="P:tRNA modification"/>
    <property type="evidence" value="ECO:0007669"/>
    <property type="project" value="UniProtKB-UniRule"/>
</dbReference>
<keyword evidence="7" id="KW-1185">Reference proteome</keyword>
<dbReference type="SUPFAM" id="SSF52821">
    <property type="entry name" value="Rhodanese/Cell cycle control phosphatase"/>
    <property type="match status" value="1"/>
</dbReference>
<dbReference type="Pfam" id="PF00581">
    <property type="entry name" value="Rhodanese"/>
    <property type="match status" value="1"/>
</dbReference>
<dbReference type="OrthoDB" id="9778326at2"/>
<dbReference type="InterPro" id="IPR001763">
    <property type="entry name" value="Rhodanese-like_dom"/>
</dbReference>
<dbReference type="GO" id="GO:0016740">
    <property type="term" value="F:transferase activity"/>
    <property type="evidence" value="ECO:0007669"/>
    <property type="project" value="UniProtKB-KW"/>
</dbReference>
<keyword evidence="2 4" id="KW-0560">Oxidoreductase</keyword>
<evidence type="ECO:0000259" key="5">
    <source>
        <dbReference type="PROSITE" id="PS50206"/>
    </source>
</evidence>
<dbReference type="InterPro" id="IPR036873">
    <property type="entry name" value="Rhodanese-like_dom_sf"/>
</dbReference>
<dbReference type="PANTHER" id="PTHR43846:SF1">
    <property type="entry name" value="TRNA URIDINE(34) HYDROXYLASE"/>
    <property type="match status" value="1"/>
</dbReference>
<dbReference type="PROSITE" id="PS50206">
    <property type="entry name" value="RHODANESE_3"/>
    <property type="match status" value="1"/>
</dbReference>
<evidence type="ECO:0000256" key="4">
    <source>
        <dbReference type="HAMAP-Rule" id="MF_00469"/>
    </source>
</evidence>
<evidence type="ECO:0000256" key="1">
    <source>
        <dbReference type="ARBA" id="ARBA00022694"/>
    </source>
</evidence>